<dbReference type="GO" id="GO:0035060">
    <property type="term" value="C:brahma complex"/>
    <property type="evidence" value="ECO:0007669"/>
    <property type="project" value="InterPro"/>
</dbReference>
<accession>A0A336MIK6</accession>
<feature type="compositionally biased region" description="Polar residues" evidence="5">
    <location>
        <begin position="680"/>
        <end position="690"/>
    </location>
</feature>
<evidence type="ECO:0000256" key="5">
    <source>
        <dbReference type="SAM" id="MobiDB-lite"/>
    </source>
</evidence>
<feature type="compositionally biased region" description="Pro residues" evidence="5">
    <location>
        <begin position="251"/>
        <end position="261"/>
    </location>
</feature>
<dbReference type="SMART" id="SM01014">
    <property type="entry name" value="ARID"/>
    <property type="match status" value="1"/>
</dbReference>
<feature type="compositionally biased region" description="Low complexity" evidence="5">
    <location>
        <begin position="128"/>
        <end position="153"/>
    </location>
</feature>
<dbReference type="Pfam" id="PF01388">
    <property type="entry name" value="ARID"/>
    <property type="match status" value="1"/>
</dbReference>
<dbReference type="Gene3D" id="1.25.10.10">
    <property type="entry name" value="Leucine-rich Repeat Variant"/>
    <property type="match status" value="1"/>
</dbReference>
<feature type="compositionally biased region" description="Low complexity" evidence="5">
    <location>
        <begin position="1000"/>
        <end position="1011"/>
    </location>
</feature>
<feature type="compositionally biased region" description="Low complexity" evidence="5">
    <location>
        <begin position="1254"/>
        <end position="1265"/>
    </location>
</feature>
<feature type="compositionally biased region" description="Low complexity" evidence="5">
    <location>
        <begin position="302"/>
        <end position="316"/>
    </location>
</feature>
<feature type="region of interest" description="Disordered" evidence="5">
    <location>
        <begin position="1300"/>
        <end position="1385"/>
    </location>
</feature>
<feature type="compositionally biased region" description="Low complexity" evidence="5">
    <location>
        <begin position="179"/>
        <end position="201"/>
    </location>
</feature>
<feature type="compositionally biased region" description="Low complexity" evidence="5">
    <location>
        <begin position="1801"/>
        <end position="1810"/>
    </location>
</feature>
<dbReference type="GO" id="GO:0005654">
    <property type="term" value="C:nucleoplasm"/>
    <property type="evidence" value="ECO:0007669"/>
    <property type="project" value="TreeGrafter"/>
</dbReference>
<dbReference type="GO" id="GO:0003677">
    <property type="term" value="F:DNA binding"/>
    <property type="evidence" value="ECO:0007669"/>
    <property type="project" value="InterPro"/>
</dbReference>
<feature type="compositionally biased region" description="Low complexity" evidence="5">
    <location>
        <begin position="1847"/>
        <end position="1858"/>
    </location>
</feature>
<feature type="compositionally biased region" description="Low complexity" evidence="5">
    <location>
        <begin position="581"/>
        <end position="592"/>
    </location>
</feature>
<dbReference type="GO" id="GO:0045893">
    <property type="term" value="P:positive regulation of DNA-templated transcription"/>
    <property type="evidence" value="ECO:0007669"/>
    <property type="project" value="TreeGrafter"/>
</dbReference>
<keyword evidence="3" id="KW-0156">Chromatin regulator</keyword>
<feature type="compositionally biased region" description="Low complexity" evidence="5">
    <location>
        <begin position="610"/>
        <end position="628"/>
    </location>
</feature>
<evidence type="ECO:0000259" key="6">
    <source>
        <dbReference type="PROSITE" id="PS51011"/>
    </source>
</evidence>
<dbReference type="Gene3D" id="1.10.150.60">
    <property type="entry name" value="ARID DNA-binding domain"/>
    <property type="match status" value="1"/>
</dbReference>
<feature type="compositionally biased region" description="Polar residues" evidence="5">
    <location>
        <begin position="1303"/>
        <end position="1312"/>
    </location>
</feature>
<dbReference type="SUPFAM" id="SSF48371">
    <property type="entry name" value="ARM repeat"/>
    <property type="match status" value="1"/>
</dbReference>
<dbReference type="SUPFAM" id="SSF46774">
    <property type="entry name" value="ARID-like"/>
    <property type="match status" value="1"/>
</dbReference>
<feature type="compositionally biased region" description="Basic and acidic residues" evidence="5">
    <location>
        <begin position="1368"/>
        <end position="1385"/>
    </location>
</feature>
<feature type="compositionally biased region" description="Basic and acidic residues" evidence="5">
    <location>
        <begin position="1313"/>
        <end position="1343"/>
    </location>
</feature>
<feature type="compositionally biased region" description="Low complexity" evidence="5">
    <location>
        <begin position="7"/>
        <end position="18"/>
    </location>
</feature>
<feature type="domain" description="ARID" evidence="6">
    <location>
        <begin position="464"/>
        <end position="558"/>
    </location>
</feature>
<feature type="region of interest" description="Disordered" evidence="5">
    <location>
        <begin position="1801"/>
        <end position="1919"/>
    </location>
</feature>
<feature type="compositionally biased region" description="Low complexity" evidence="5">
    <location>
        <begin position="232"/>
        <end position="244"/>
    </location>
</feature>
<feature type="compositionally biased region" description="Pro residues" evidence="5">
    <location>
        <begin position="789"/>
        <end position="811"/>
    </location>
</feature>
<feature type="compositionally biased region" description="Low complexity" evidence="5">
    <location>
        <begin position="653"/>
        <end position="662"/>
    </location>
</feature>
<dbReference type="GO" id="GO:0006338">
    <property type="term" value="P:chromatin remodeling"/>
    <property type="evidence" value="ECO:0007669"/>
    <property type="project" value="InterPro"/>
</dbReference>
<dbReference type="GO" id="GO:0016514">
    <property type="term" value="C:SWI/SNF complex"/>
    <property type="evidence" value="ECO:0007669"/>
    <property type="project" value="InterPro"/>
</dbReference>
<dbReference type="SMART" id="SM00501">
    <property type="entry name" value="BRIGHT"/>
    <property type="match status" value="1"/>
</dbReference>
<feature type="compositionally biased region" description="Low complexity" evidence="5">
    <location>
        <begin position="1352"/>
        <end position="1367"/>
    </location>
</feature>
<dbReference type="InterPro" id="IPR033388">
    <property type="entry name" value="BAF250_C"/>
</dbReference>
<proteinExistence type="predicted"/>
<reference evidence="7" key="1">
    <citation type="submission" date="2018-07" db="EMBL/GenBank/DDBJ databases">
        <authorList>
            <person name="Quirk P.G."/>
            <person name="Krulwich T.A."/>
        </authorList>
    </citation>
    <scope>NUCLEOTIDE SEQUENCE</scope>
</reference>
<feature type="compositionally biased region" description="Pro residues" evidence="5">
    <location>
        <begin position="845"/>
        <end position="864"/>
    </location>
</feature>
<keyword evidence="4" id="KW-0539">Nucleus</keyword>
<feature type="compositionally biased region" description="Polar residues" evidence="5">
    <location>
        <begin position="1896"/>
        <end position="1910"/>
    </location>
</feature>
<gene>
    <name evidence="7" type="primary">CSON000444</name>
</gene>
<feature type="compositionally biased region" description="Polar residues" evidence="5">
    <location>
        <begin position="1825"/>
        <end position="1846"/>
    </location>
</feature>
<evidence type="ECO:0000256" key="1">
    <source>
        <dbReference type="ARBA" id="ARBA00004123"/>
    </source>
</evidence>
<evidence type="ECO:0000256" key="2">
    <source>
        <dbReference type="ARBA" id="ARBA00022553"/>
    </source>
</evidence>
<feature type="region of interest" description="Disordered" evidence="5">
    <location>
        <begin position="1753"/>
        <end position="1788"/>
    </location>
</feature>
<dbReference type="GO" id="GO:0031491">
    <property type="term" value="F:nucleosome binding"/>
    <property type="evidence" value="ECO:0007669"/>
    <property type="project" value="TreeGrafter"/>
</dbReference>
<feature type="compositionally biased region" description="Low complexity" evidence="5">
    <location>
        <begin position="812"/>
        <end position="831"/>
    </location>
</feature>
<feature type="compositionally biased region" description="Low complexity" evidence="5">
    <location>
        <begin position="45"/>
        <end position="66"/>
    </location>
</feature>
<dbReference type="InterPro" id="IPR011989">
    <property type="entry name" value="ARM-like"/>
</dbReference>
<evidence type="ECO:0000256" key="4">
    <source>
        <dbReference type="ARBA" id="ARBA00023242"/>
    </source>
</evidence>
<feature type="region of interest" description="Disordered" evidence="5">
    <location>
        <begin position="579"/>
        <end position="1017"/>
    </location>
</feature>
<evidence type="ECO:0000313" key="7">
    <source>
        <dbReference type="EMBL" id="SSX28779.1"/>
    </source>
</evidence>
<keyword evidence="2" id="KW-0597">Phosphoprotein</keyword>
<dbReference type="GO" id="GO:0071565">
    <property type="term" value="C:nBAF complex"/>
    <property type="evidence" value="ECO:0007669"/>
    <property type="project" value="TreeGrafter"/>
</dbReference>
<feature type="compositionally biased region" description="Low complexity" evidence="5">
    <location>
        <begin position="262"/>
        <end position="271"/>
    </location>
</feature>
<feature type="compositionally biased region" description="Low complexity" evidence="5">
    <location>
        <begin position="904"/>
        <end position="914"/>
    </location>
</feature>
<dbReference type="InterPro" id="IPR021906">
    <property type="entry name" value="BAF250/Osa"/>
</dbReference>
<feature type="compositionally biased region" description="Low complexity" evidence="5">
    <location>
        <begin position="962"/>
        <end position="991"/>
    </location>
</feature>
<comment type="subcellular location">
    <subcellularLocation>
        <location evidence="1">Nucleus</location>
    </subcellularLocation>
</comment>
<dbReference type="PANTHER" id="PTHR12656">
    <property type="entry name" value="BRG-1 ASSOCIATED FACTOR 250 BAF250"/>
    <property type="match status" value="1"/>
</dbReference>
<dbReference type="InterPro" id="IPR016024">
    <property type="entry name" value="ARM-type_fold"/>
</dbReference>
<dbReference type="OMA" id="CTTSSWQ"/>
<dbReference type="InterPro" id="IPR001606">
    <property type="entry name" value="ARID_dom"/>
</dbReference>
<dbReference type="EMBL" id="UFQT01001076">
    <property type="protein sequence ID" value="SSX28779.1"/>
    <property type="molecule type" value="Genomic_DNA"/>
</dbReference>
<dbReference type="CDD" id="cd16865">
    <property type="entry name" value="ARID_ARID1A-like"/>
    <property type="match status" value="1"/>
</dbReference>
<feature type="compositionally biased region" description="Pro residues" evidence="5">
    <location>
        <begin position="934"/>
        <end position="947"/>
    </location>
</feature>
<dbReference type="PANTHER" id="PTHR12656:SF5">
    <property type="entry name" value="TRITHORAX GROUP PROTEIN OSA"/>
    <property type="match status" value="1"/>
</dbReference>
<evidence type="ECO:0000256" key="3">
    <source>
        <dbReference type="ARBA" id="ARBA00022853"/>
    </source>
</evidence>
<feature type="compositionally biased region" description="Pro residues" evidence="5">
    <location>
        <begin position="281"/>
        <end position="296"/>
    </location>
</feature>
<feature type="region of interest" description="Disordered" evidence="5">
    <location>
        <begin position="1244"/>
        <end position="1279"/>
    </location>
</feature>
<feature type="region of interest" description="Disordered" evidence="5">
    <location>
        <begin position="1"/>
        <end position="451"/>
    </location>
</feature>
<feature type="compositionally biased region" description="Polar residues" evidence="5">
    <location>
        <begin position="642"/>
        <end position="652"/>
    </location>
</feature>
<feature type="compositionally biased region" description="Polar residues" evidence="5">
    <location>
        <begin position="725"/>
        <end position="734"/>
    </location>
</feature>
<name>A0A336MIK6_CULSO</name>
<protein>
    <submittedName>
        <fullName evidence="7">CSON000444 protein</fullName>
    </submittedName>
</protein>
<dbReference type="VEuPathDB" id="VectorBase:CSON000444"/>
<feature type="compositionally biased region" description="Low complexity" evidence="5">
    <location>
        <begin position="78"/>
        <end position="93"/>
    </location>
</feature>
<dbReference type="Pfam" id="PF12031">
    <property type="entry name" value="BAF250_C"/>
    <property type="match status" value="1"/>
</dbReference>
<feature type="compositionally biased region" description="Polar residues" evidence="5">
    <location>
        <begin position="832"/>
        <end position="843"/>
    </location>
</feature>
<feature type="compositionally biased region" description="Polar residues" evidence="5">
    <location>
        <begin position="346"/>
        <end position="358"/>
    </location>
</feature>
<feature type="compositionally biased region" description="Polar residues" evidence="5">
    <location>
        <begin position="20"/>
        <end position="44"/>
    </location>
</feature>
<dbReference type="GO" id="GO:0006357">
    <property type="term" value="P:regulation of transcription by RNA polymerase II"/>
    <property type="evidence" value="ECO:0007669"/>
    <property type="project" value="TreeGrafter"/>
</dbReference>
<feature type="compositionally biased region" description="Polar residues" evidence="5">
    <location>
        <begin position="1756"/>
        <end position="1769"/>
    </location>
</feature>
<organism evidence="7">
    <name type="scientific">Culicoides sonorensis</name>
    <name type="common">Biting midge</name>
    <dbReference type="NCBI Taxonomy" id="179676"/>
    <lineage>
        <taxon>Eukaryota</taxon>
        <taxon>Metazoa</taxon>
        <taxon>Ecdysozoa</taxon>
        <taxon>Arthropoda</taxon>
        <taxon>Hexapoda</taxon>
        <taxon>Insecta</taxon>
        <taxon>Pterygota</taxon>
        <taxon>Neoptera</taxon>
        <taxon>Endopterygota</taxon>
        <taxon>Diptera</taxon>
        <taxon>Nematocera</taxon>
        <taxon>Chironomoidea</taxon>
        <taxon>Ceratopogonidae</taxon>
        <taxon>Ceratopogoninae</taxon>
        <taxon>Culicoides</taxon>
        <taxon>Monoculicoides</taxon>
    </lineage>
</organism>
<sequence length="1919" mass="208625">MRPTPSPTGSSGSRSMSPAVGQQNIQMPPRPSSSHSQVPNQVATNSNSSSSSLGVGNPQQQQTQPPLDTSLGSPGRPPSASSQQQVPPQSAPGSIPPPNMAAAQGSYQQAPQPPPHMHGYKTGPQGMSPYPASQQYSPQPNYSPRGPYPGQYGQPPPPNSIAPGQYPGHRMPNHVAPHQQYPPYNQNWGPPQGPPQGMMQNHVPPGKGAPPNSPQGSPRPINYLKQHLQVKGGYQQGQLPPQQGYGNGPGMHPPMGPPHHMGPPMTNMGPPQSTTGSMPPQNMPPNSHPDGSPMPPHMESVQQQQQQQQSQDNGLPGPQGGMPGQQLSHPVTSIVTTGPDGASLDEASQQSTLSNASAASAEDPSQCVTPKSSRKSSIDPQYNQNHLPPPQPNASPSSHPPQGSGEDYDMGASPQGQWQGRTPASPGFNAHASAHDTYKSPKPNTKVSRKKSDSIAKLYEMDENPERKLWLDKLMTYMDERRTPITACPTISKQALDLYRLYLYVKERGGFVEVCKVSKSKTWKDVAGLLGIGASSSAAYTLRKHYTKSILPFECQFDRGGIDPGPIAQSVEAGSKKKAAAKAASIPSPGSSNSQDSFPPPGSSGGSMDGYGTPYPGQPTPGTYPGQPNAGPEFNQPPIQRPPSQTTAQSPHTGPGSTPTPGDNISASNPFDDPVGPQRTPYQPHQQGSHPSYPPHSRPQGASYQQPPQPGSYNQYPEQYPPSGPQQNQYSAQPGQFPPQGRQMYPPYGPPPPQTSGPEGDSHAPQPTPATGTPASANDPYRAGYPQSGPGPYPPNSGPRPYPQQQPPQQPQQPQQQQQQQQQQQPQPQQPTSNIPPSSQTPSPANTPQPNQGPPAGPYPPGPPTQDYYRPPEQSAPRRHPDFEKQPYPGYVGPQRPQMYGGWQNNQGQYRGPPGQYGPQGGPPGWNSNVQRPPSGPPGMPQGPNAPPQWAEQNRYPPHQQPPYQNQQQWGPQPGGPQSSPLRAPPRGGKPFPMPPPQGTKPMQGPFQGQPGLPPKRDIVFPPDSVEATTPVLYRRKRICRADIGVTDPWRIFMSLRSGLLSETTWALDVLNILLFDDTTVAYFGLAHLPGLLNLLLDHFQKSLIDVFEKSVQKNDKIAIEPAYDDKENKEEEKKKIAEDLGAVIELPKSEDRVQILNNSTNYTMSSRKGLPVKISEVSDEDIFIMDTIKPWDKASNGKYQVSSTVGCDPWTAGHSEPDPYDYIMDTFHGEFVNIPFAKYLKSKSSKKPKVENSESSTTSESSKVTSEKKATKAKVFLSNSEPENPVDIVKKTISKMNKENNRFNNVIPTSGEQRKENGIHSNPIKRESSDSDCREIDMEVEKMPNGPTPPNSAANANNSENENSSETETKIEKMETDENEPEEKTFDLLETARDPAKTLKRRRMSDYEDECYTRDDASLFLITESQDVMARRCVGLSNILRNLTFVPGNEIEFARSQPFLSILGKLLLLHHDHLIRAKKTRNYDREEDADFTDSCSSLQGENEWWWDYLIQIRENMLVAAANIAGHMELSGFDEAITRPVLDGLLHWAVCPAAHGQDPFPTCGPHSALSPQRLALEALCKLCVTDANVDLVIATPPFSRLEKLCSVLTRHLCKNEDQVLREFSVNLLHYLAAADSTMARTVAMQSPCVSYLVAFIEQAEQTALGVANQHGINFLRENPDSMGTSLDMLRRAAGTLLHLSRHPDNRPLFMQQEQRLLGLVMSHILDQQVALIISRVLFQCSRGPGPLTTAELLASQKPQTNPKSTSETSRFGIGAEKDTKDQNSSMPNCVEAMSNSLVNTNTLLSTNNPNEATSVPASDIKSPEPGTTTSLTNMTAPENKPANQPPSTTNTENTDNSSQLLPATDAESESKSEQNTSKELPTITEKPTNIEEPETTKTTNSVSTGVTPQLHQPVAAGSS</sequence>
<dbReference type="PROSITE" id="PS51011">
    <property type="entry name" value="ARID"/>
    <property type="match status" value="1"/>
</dbReference>
<dbReference type="InterPro" id="IPR036431">
    <property type="entry name" value="ARID_dom_sf"/>
</dbReference>
<feature type="compositionally biased region" description="Polar residues" evidence="5">
    <location>
        <begin position="700"/>
        <end position="717"/>
    </location>
</feature>